<dbReference type="Gene3D" id="2.160.20.120">
    <property type="match status" value="1"/>
</dbReference>
<reference evidence="3" key="1">
    <citation type="submission" date="2023-09" db="EMBL/GenBank/DDBJ databases">
        <authorList>
            <person name="Zeng C."/>
        </authorList>
    </citation>
    <scope>NUCLEOTIDE SEQUENCE</scope>
    <source>
        <strain evidence="3">ZCY20-5</strain>
    </source>
</reference>
<proteinExistence type="predicted"/>
<sequence>MNQKTFLQQLAAGLTGLSEQERSSVLDYYRELICDGVENGKSEEAVIEEFDSPQDIAAQIRAEYRAPEPEQPAAAPEPPAAFGPHTYTARNPIGAVTVNAQNVSVEVQPVPDGPLRVLFSPGENDFVTVTEENGVFTFNHTMQHLLFHWRDLFRSPRSILLQVPASFHGDISVKTCNAKITASALHDVGSVNLVTGNARISVSDVDCHALQMKTSNGTLEAYGTRAQTCIGTTGNGRVTVKDCVFPARLQLRTSNGSLHAEQVTSDDFDFKTSNGPITGLLTGDAREYAIHSHTSNGQNNLPTDWSYPGQSKHLSAATSNARIHVDFTVPTV</sequence>
<keyword evidence="4" id="KW-1185">Reference proteome</keyword>
<reference evidence="3" key="2">
    <citation type="submission" date="2024-06" db="EMBL/GenBank/DDBJ databases">
        <title>Caproicibacterium argilliputei sp. nov, a novel caproic acid producing anaerobic bacterium isolated from pit mud.</title>
        <authorList>
            <person name="Xia S."/>
        </authorList>
    </citation>
    <scope>NUCLEOTIDE SEQUENCE</scope>
    <source>
        <strain evidence="3">ZCY20-5</strain>
    </source>
</reference>
<feature type="region of interest" description="Disordered" evidence="1">
    <location>
        <begin position="66"/>
        <end position="86"/>
    </location>
</feature>
<protein>
    <submittedName>
        <fullName evidence="3">DUF1700 domain-containing protein</fullName>
    </submittedName>
</protein>
<evidence type="ECO:0000256" key="1">
    <source>
        <dbReference type="SAM" id="MobiDB-lite"/>
    </source>
</evidence>
<gene>
    <name evidence="3" type="ORF">PXC00_02130</name>
</gene>
<dbReference type="Pfam" id="PF13349">
    <property type="entry name" value="DUF4097"/>
    <property type="match status" value="1"/>
</dbReference>
<evidence type="ECO:0000313" key="3">
    <source>
        <dbReference type="EMBL" id="WOC32693.1"/>
    </source>
</evidence>
<dbReference type="Proteomes" id="UP001300604">
    <property type="component" value="Chromosome"/>
</dbReference>
<dbReference type="Pfam" id="PF22564">
    <property type="entry name" value="HAAS"/>
    <property type="match status" value="1"/>
</dbReference>
<dbReference type="InterPro" id="IPR025164">
    <property type="entry name" value="Toastrack_DUF4097"/>
</dbReference>
<dbReference type="AlphaFoldDB" id="A0AA97DBQ7"/>
<dbReference type="KEGG" id="carl:PXC00_02130"/>
<name>A0AA97DBQ7_9FIRM</name>
<evidence type="ECO:0000259" key="2">
    <source>
        <dbReference type="Pfam" id="PF13349"/>
    </source>
</evidence>
<dbReference type="RefSeq" id="WP_275846191.1">
    <property type="nucleotide sequence ID" value="NZ_CP135996.1"/>
</dbReference>
<evidence type="ECO:0000313" key="4">
    <source>
        <dbReference type="Proteomes" id="UP001300604"/>
    </source>
</evidence>
<dbReference type="EMBL" id="CP135996">
    <property type="protein sequence ID" value="WOC32693.1"/>
    <property type="molecule type" value="Genomic_DNA"/>
</dbReference>
<accession>A0AA97DBQ7</accession>
<feature type="domain" description="DUF4097" evidence="2">
    <location>
        <begin position="127"/>
        <end position="319"/>
    </location>
</feature>
<organism evidence="3 4">
    <name type="scientific">Caproicibacterium argilliputei</name>
    <dbReference type="NCBI Taxonomy" id="3030016"/>
    <lineage>
        <taxon>Bacteria</taxon>
        <taxon>Bacillati</taxon>
        <taxon>Bacillota</taxon>
        <taxon>Clostridia</taxon>
        <taxon>Eubacteriales</taxon>
        <taxon>Oscillospiraceae</taxon>
        <taxon>Caproicibacterium</taxon>
    </lineage>
</organism>